<comment type="subcellular location">
    <subcellularLocation>
        <location evidence="1">Membrane</location>
        <topology evidence="1">Multi-pass membrane protein</topology>
    </subcellularLocation>
</comment>
<dbReference type="InterPro" id="IPR049326">
    <property type="entry name" value="Rhodopsin_dom_fungi"/>
</dbReference>
<dbReference type="GeneID" id="37068718"/>
<dbReference type="RefSeq" id="XP_025400947.1">
    <property type="nucleotide sequence ID" value="XM_025546481.1"/>
</dbReference>
<proteinExistence type="inferred from homology"/>
<dbReference type="InterPro" id="IPR052337">
    <property type="entry name" value="SAT4-like"/>
</dbReference>
<dbReference type="OrthoDB" id="3529975at2759"/>
<comment type="similarity">
    <text evidence="5">Belongs to the SAT4 family.</text>
</comment>
<dbReference type="Pfam" id="PF20684">
    <property type="entry name" value="Fung_rhodopsin"/>
    <property type="match status" value="1"/>
</dbReference>
<evidence type="ECO:0000256" key="3">
    <source>
        <dbReference type="ARBA" id="ARBA00022989"/>
    </source>
</evidence>
<dbReference type="PANTHER" id="PTHR33048:SF47">
    <property type="entry name" value="INTEGRAL MEMBRANE PROTEIN-RELATED"/>
    <property type="match status" value="1"/>
</dbReference>
<evidence type="ECO:0000256" key="1">
    <source>
        <dbReference type="ARBA" id="ARBA00004141"/>
    </source>
</evidence>
<evidence type="ECO:0000313" key="10">
    <source>
        <dbReference type="Proteomes" id="UP000247233"/>
    </source>
</evidence>
<dbReference type="GO" id="GO:0016020">
    <property type="term" value="C:membrane"/>
    <property type="evidence" value="ECO:0007669"/>
    <property type="project" value="UniProtKB-SubCell"/>
</dbReference>
<keyword evidence="2 7" id="KW-0812">Transmembrane</keyword>
<dbReference type="VEuPathDB" id="FungiDB:BO70DRAFT_394733"/>
<keyword evidence="10" id="KW-1185">Reference proteome</keyword>
<evidence type="ECO:0000256" key="7">
    <source>
        <dbReference type="SAM" id="Phobius"/>
    </source>
</evidence>
<organism evidence="9 10">
    <name type="scientific">Aspergillus heteromorphus CBS 117.55</name>
    <dbReference type="NCBI Taxonomy" id="1448321"/>
    <lineage>
        <taxon>Eukaryota</taxon>
        <taxon>Fungi</taxon>
        <taxon>Dikarya</taxon>
        <taxon>Ascomycota</taxon>
        <taxon>Pezizomycotina</taxon>
        <taxon>Eurotiomycetes</taxon>
        <taxon>Eurotiomycetidae</taxon>
        <taxon>Eurotiales</taxon>
        <taxon>Aspergillaceae</taxon>
        <taxon>Aspergillus</taxon>
        <taxon>Aspergillus subgen. Circumdati</taxon>
    </lineage>
</organism>
<gene>
    <name evidence="9" type="ORF">BO70DRAFT_394733</name>
</gene>
<evidence type="ECO:0000256" key="5">
    <source>
        <dbReference type="ARBA" id="ARBA00038359"/>
    </source>
</evidence>
<dbReference type="STRING" id="1448321.A0A317WKX6"/>
<sequence length="247" mass="27374">MSIAAVTICQPLSYMMLRTGHGHCADVRAYRTYTAISALIFDAAVVILPMPLLWGLRMKPRQKWGLSVIFGLGVITCVLTILRVILSYVYEDSQATIQDAVVDFITGLEPTIGIIIACLPFLPQATGPLRQRAKSHPAFSFSFTSSSSAARTKLPHDDHSHSHSHSSHSHHHHNHRFNRFQDTELLQSKSTSKSKSARTHTTSTTHTSRFSRAGSFSRRETDLEGAMDLDALVVGGGRGRRRVVVWL</sequence>
<evidence type="ECO:0000313" key="9">
    <source>
        <dbReference type="EMBL" id="PWY86715.1"/>
    </source>
</evidence>
<evidence type="ECO:0000256" key="6">
    <source>
        <dbReference type="SAM" id="MobiDB-lite"/>
    </source>
</evidence>
<dbReference type="Proteomes" id="UP000247233">
    <property type="component" value="Unassembled WGS sequence"/>
</dbReference>
<feature type="region of interest" description="Disordered" evidence="6">
    <location>
        <begin position="150"/>
        <end position="175"/>
    </location>
</feature>
<name>A0A317WKX6_9EURO</name>
<feature type="transmembrane region" description="Helical" evidence="7">
    <location>
        <begin position="34"/>
        <end position="56"/>
    </location>
</feature>
<keyword evidence="4 7" id="KW-0472">Membrane</keyword>
<dbReference type="AlphaFoldDB" id="A0A317WKX6"/>
<reference evidence="9 10" key="1">
    <citation type="submission" date="2016-12" db="EMBL/GenBank/DDBJ databases">
        <title>The genomes of Aspergillus section Nigri reveals drivers in fungal speciation.</title>
        <authorList>
            <consortium name="DOE Joint Genome Institute"/>
            <person name="Vesth T.C."/>
            <person name="Nybo J."/>
            <person name="Theobald S."/>
            <person name="Brandl J."/>
            <person name="Frisvad J.C."/>
            <person name="Nielsen K.F."/>
            <person name="Lyhne E.K."/>
            <person name="Kogle M.E."/>
            <person name="Kuo A."/>
            <person name="Riley R."/>
            <person name="Clum A."/>
            <person name="Nolan M."/>
            <person name="Lipzen A."/>
            <person name="Salamov A."/>
            <person name="Henrissat B."/>
            <person name="Wiebenga A."/>
            <person name="De Vries R.P."/>
            <person name="Grigoriev I.V."/>
            <person name="Mortensen U.H."/>
            <person name="Andersen M.R."/>
            <person name="Baker S.E."/>
        </authorList>
    </citation>
    <scope>NUCLEOTIDE SEQUENCE [LARGE SCALE GENOMIC DNA]</scope>
    <source>
        <strain evidence="9 10">CBS 117.55</strain>
    </source>
</reference>
<comment type="caution">
    <text evidence="9">The sequence shown here is derived from an EMBL/GenBank/DDBJ whole genome shotgun (WGS) entry which is preliminary data.</text>
</comment>
<evidence type="ECO:0000256" key="2">
    <source>
        <dbReference type="ARBA" id="ARBA00022692"/>
    </source>
</evidence>
<feature type="transmembrane region" description="Helical" evidence="7">
    <location>
        <begin position="102"/>
        <end position="122"/>
    </location>
</feature>
<evidence type="ECO:0000259" key="8">
    <source>
        <dbReference type="Pfam" id="PF20684"/>
    </source>
</evidence>
<feature type="transmembrane region" description="Helical" evidence="7">
    <location>
        <begin position="68"/>
        <end position="90"/>
    </location>
</feature>
<feature type="compositionally biased region" description="Low complexity" evidence="6">
    <location>
        <begin position="188"/>
        <end position="216"/>
    </location>
</feature>
<accession>A0A317WKX6</accession>
<feature type="compositionally biased region" description="Basic residues" evidence="6">
    <location>
        <begin position="162"/>
        <end position="175"/>
    </location>
</feature>
<keyword evidence="3 7" id="KW-1133">Transmembrane helix</keyword>
<evidence type="ECO:0000256" key="4">
    <source>
        <dbReference type="ARBA" id="ARBA00023136"/>
    </source>
</evidence>
<feature type="region of interest" description="Disordered" evidence="6">
    <location>
        <begin position="188"/>
        <end position="219"/>
    </location>
</feature>
<dbReference type="PANTHER" id="PTHR33048">
    <property type="entry name" value="PTH11-LIKE INTEGRAL MEMBRANE PROTEIN (AFU_ORTHOLOGUE AFUA_5G11245)"/>
    <property type="match status" value="1"/>
</dbReference>
<protein>
    <recommendedName>
        <fullName evidence="8">Rhodopsin domain-containing protein</fullName>
    </recommendedName>
</protein>
<dbReference type="EMBL" id="MSFL01000007">
    <property type="protein sequence ID" value="PWY86715.1"/>
    <property type="molecule type" value="Genomic_DNA"/>
</dbReference>
<feature type="domain" description="Rhodopsin" evidence="8">
    <location>
        <begin position="2"/>
        <end position="122"/>
    </location>
</feature>